<proteinExistence type="predicted"/>
<sequence>LSYLNGLKLLTNRKLIATNNKPVSLKPRILFKLASFSVRTLIQTGQHIGLVMFLESLNIDVCCLSETRIQDPSEVLQIRSPSVSSESLFHVCLSADPVALSGFADVDVSLSARALSSTGRLYPH</sequence>
<protein>
    <submittedName>
        <fullName evidence="1">Uncharacterized protein</fullName>
    </submittedName>
</protein>
<reference evidence="1" key="4">
    <citation type="journal article" date="2022" name="PLoS Pathog.">
        <title>Chromosome-level genome of Schistosoma haematobium underpins genome-wide explorations of molecular variation.</title>
        <authorList>
            <person name="Stroehlein A.J."/>
            <person name="Korhonen P.K."/>
            <person name="Lee V.V."/>
            <person name="Ralph S.A."/>
            <person name="Mentink-Kane M."/>
            <person name="You H."/>
            <person name="McManus D.P."/>
            <person name="Tchuente L.T."/>
            <person name="Stothard J.R."/>
            <person name="Kaur P."/>
            <person name="Dudchenko O."/>
            <person name="Aiden E.L."/>
            <person name="Yang B."/>
            <person name="Yang H."/>
            <person name="Emery A.M."/>
            <person name="Webster B.L."/>
            <person name="Brindley P.J."/>
            <person name="Rollinson D."/>
            <person name="Chang B.C.H."/>
            <person name="Gasser R.B."/>
            <person name="Young N.D."/>
        </authorList>
    </citation>
    <scope>NUCLEOTIDE SEQUENCE</scope>
</reference>
<organism evidence="1 2">
    <name type="scientific">Schistosoma haematobium</name>
    <name type="common">Blood fluke</name>
    <dbReference type="NCBI Taxonomy" id="6185"/>
    <lineage>
        <taxon>Eukaryota</taxon>
        <taxon>Metazoa</taxon>
        <taxon>Spiralia</taxon>
        <taxon>Lophotrochozoa</taxon>
        <taxon>Platyhelminthes</taxon>
        <taxon>Trematoda</taxon>
        <taxon>Digenea</taxon>
        <taxon>Strigeidida</taxon>
        <taxon>Schistosomatoidea</taxon>
        <taxon>Schistosomatidae</taxon>
        <taxon>Schistosoma</taxon>
    </lineage>
</organism>
<gene>
    <name evidence="1" type="ORF">MS3_00000026</name>
</gene>
<reference evidence="1" key="1">
    <citation type="journal article" date="2012" name="Nat. Genet.">
        <title>Whole-genome sequence of Schistosoma haematobium.</title>
        <authorList>
            <person name="Young N.D."/>
            <person name="Jex A.R."/>
            <person name="Li B."/>
            <person name="Liu S."/>
            <person name="Yang L."/>
            <person name="Xiong Z."/>
            <person name="Li Y."/>
            <person name="Cantacessi C."/>
            <person name="Hall R.S."/>
            <person name="Xu X."/>
            <person name="Chen F."/>
            <person name="Wu X."/>
            <person name="Zerlotini A."/>
            <person name="Oliveira G."/>
            <person name="Hofmann A."/>
            <person name="Zhang G."/>
            <person name="Fang X."/>
            <person name="Kang Y."/>
            <person name="Campbell B.E."/>
            <person name="Loukas A."/>
            <person name="Ranganathan S."/>
            <person name="Rollinson D."/>
            <person name="Rinaldi G."/>
            <person name="Brindley P.J."/>
            <person name="Yang H."/>
            <person name="Wang J."/>
            <person name="Wang J."/>
            <person name="Gasser R.B."/>
        </authorList>
    </citation>
    <scope>NUCLEOTIDE SEQUENCE</scope>
</reference>
<reference evidence="1" key="3">
    <citation type="submission" date="2021-06" db="EMBL/GenBank/DDBJ databases">
        <title>Chromosome-level genome assembly for S. haematobium.</title>
        <authorList>
            <person name="Stroehlein A.J."/>
        </authorList>
    </citation>
    <scope>NUCLEOTIDE SEQUENCE</scope>
</reference>
<accession>A0A922LJE3</accession>
<reference evidence="1" key="2">
    <citation type="journal article" date="2019" name="Gigascience">
        <title>High-quality Schistosoma haematobium genome achieved by single-molecule and long-range sequencing.</title>
        <authorList>
            <person name="Stroehlein A.J."/>
            <person name="Korhonen P.K."/>
            <person name="Chong T.M."/>
            <person name="Lim Y.L."/>
            <person name="Chan K.G."/>
            <person name="Webster B."/>
            <person name="Rollinson D."/>
            <person name="Brindley P.J."/>
            <person name="Gasser R.B."/>
            <person name="Young N.D."/>
        </authorList>
    </citation>
    <scope>NUCLEOTIDE SEQUENCE</scope>
</reference>
<dbReference type="KEGG" id="shx:MS3_00000026"/>
<dbReference type="RefSeq" id="XP_051068816.1">
    <property type="nucleotide sequence ID" value="XM_051207961.1"/>
</dbReference>
<dbReference type="CTD" id="75576181"/>
<evidence type="ECO:0000313" key="1">
    <source>
        <dbReference type="EMBL" id="KAH9587010.1"/>
    </source>
</evidence>
<evidence type="ECO:0000313" key="2">
    <source>
        <dbReference type="Proteomes" id="UP000471633"/>
    </source>
</evidence>
<dbReference type="EMBL" id="AMPZ03000003">
    <property type="protein sequence ID" value="KAH9587010.1"/>
    <property type="molecule type" value="Genomic_DNA"/>
</dbReference>
<keyword evidence="2" id="KW-1185">Reference proteome</keyword>
<comment type="caution">
    <text evidence="1">The sequence shown here is derived from an EMBL/GenBank/DDBJ whole genome shotgun (WGS) entry which is preliminary data.</text>
</comment>
<feature type="non-terminal residue" evidence="1">
    <location>
        <position position="1"/>
    </location>
</feature>
<dbReference type="Proteomes" id="UP000471633">
    <property type="component" value="Unassembled WGS sequence"/>
</dbReference>
<name>A0A922LJE3_SCHHA</name>
<dbReference type="AlphaFoldDB" id="A0A922LJE3"/>
<dbReference type="GeneID" id="75576181"/>